<evidence type="ECO:0000313" key="2">
    <source>
        <dbReference type="EMBL" id="KAG6973531.1"/>
    </source>
</evidence>
<dbReference type="AlphaFoldDB" id="A0A8T1V2H8"/>
<name>A0A8T1V2H8_9STRA</name>
<evidence type="ECO:0000313" key="3">
    <source>
        <dbReference type="Proteomes" id="UP000688947"/>
    </source>
</evidence>
<feature type="chain" id="PRO_5035807122" description="RxLR effector protein" evidence="1">
    <location>
        <begin position="22"/>
        <end position="95"/>
    </location>
</feature>
<protein>
    <recommendedName>
        <fullName evidence="4">RxLR effector protein</fullName>
    </recommendedName>
</protein>
<dbReference type="EMBL" id="JAENGZ010000018">
    <property type="protein sequence ID" value="KAG6973531.1"/>
    <property type="molecule type" value="Genomic_DNA"/>
</dbReference>
<feature type="non-terminal residue" evidence="2">
    <location>
        <position position="1"/>
    </location>
</feature>
<comment type="caution">
    <text evidence="2">The sequence shown here is derived from an EMBL/GenBank/DDBJ whole genome shotgun (WGS) entry which is preliminary data.</text>
</comment>
<keyword evidence="1" id="KW-0732">Signal</keyword>
<gene>
    <name evidence="2" type="ORF">JG687_00000854</name>
</gene>
<reference evidence="2" key="1">
    <citation type="submission" date="2021-01" db="EMBL/GenBank/DDBJ databases">
        <title>Phytophthora aleatoria, a newly-described species from Pinus radiata is distinct from Phytophthora cactorum isolates based on comparative genomics.</title>
        <authorList>
            <person name="Mcdougal R."/>
            <person name="Panda P."/>
            <person name="Williams N."/>
            <person name="Studholme D.J."/>
        </authorList>
    </citation>
    <scope>NUCLEOTIDE SEQUENCE</scope>
    <source>
        <strain evidence="2">NZFS 3830</strain>
    </source>
</reference>
<evidence type="ECO:0000256" key="1">
    <source>
        <dbReference type="SAM" id="SignalP"/>
    </source>
</evidence>
<dbReference type="Proteomes" id="UP000688947">
    <property type="component" value="Unassembled WGS sequence"/>
</dbReference>
<organism evidence="2 3">
    <name type="scientific">Phytophthora cactorum</name>
    <dbReference type="NCBI Taxonomy" id="29920"/>
    <lineage>
        <taxon>Eukaryota</taxon>
        <taxon>Sar</taxon>
        <taxon>Stramenopiles</taxon>
        <taxon>Oomycota</taxon>
        <taxon>Peronosporomycetes</taxon>
        <taxon>Peronosporales</taxon>
        <taxon>Peronosporaceae</taxon>
        <taxon>Phytophthora</taxon>
    </lineage>
</organism>
<sequence>AQPLQLVARATLFSLAHLLSSSLFLSSTNSSLPLHEVYEQGPLLSALHRALAQPGLLQHLPKYVQERQQLHQSSASPSEAPPELLRARCGRLPQG</sequence>
<evidence type="ECO:0008006" key="4">
    <source>
        <dbReference type="Google" id="ProtNLM"/>
    </source>
</evidence>
<accession>A0A8T1V2H8</accession>
<proteinExistence type="predicted"/>
<feature type="signal peptide" evidence="1">
    <location>
        <begin position="1"/>
        <end position="21"/>
    </location>
</feature>